<dbReference type="InterPro" id="IPR004843">
    <property type="entry name" value="Calcineurin-like_PHP"/>
</dbReference>
<dbReference type="EMBL" id="CP022347">
    <property type="protein sequence ID" value="ASQ31132.1"/>
    <property type="molecule type" value="Genomic_DNA"/>
</dbReference>
<dbReference type="PANTHER" id="PTHR11668">
    <property type="entry name" value="SERINE/THREONINE PROTEIN PHOSPHATASE"/>
    <property type="match status" value="1"/>
</dbReference>
<reference evidence="2 3" key="1">
    <citation type="submission" date="2017-07" db="EMBL/GenBank/DDBJ databases">
        <title>Analysis of two Campylobacter avium genomes and identification of a novel hippuricase gene.</title>
        <authorList>
            <person name="Miller W.G."/>
            <person name="Chapman M.H."/>
            <person name="Yee E."/>
            <person name="Revez J."/>
            <person name="Bono J.L."/>
            <person name="Rossi M."/>
        </authorList>
    </citation>
    <scope>NUCLEOTIDE SEQUENCE [LARGE SCALE GENOMIC DNA]</scope>
    <source>
        <strain evidence="2 3">LMG 24591</strain>
    </source>
</reference>
<dbReference type="SUPFAM" id="SSF56300">
    <property type="entry name" value="Metallo-dependent phosphatases"/>
    <property type="match status" value="1"/>
</dbReference>
<protein>
    <submittedName>
        <fullName evidence="2">Kinase/phosphoprotein phosphatase</fullName>
    </submittedName>
</protein>
<organism evidence="2 3">
    <name type="scientific">Campylobacter avium LMG 24591</name>
    <dbReference type="NCBI Taxonomy" id="522484"/>
    <lineage>
        <taxon>Bacteria</taxon>
        <taxon>Pseudomonadati</taxon>
        <taxon>Campylobacterota</taxon>
        <taxon>Epsilonproteobacteria</taxon>
        <taxon>Campylobacterales</taxon>
        <taxon>Campylobacteraceae</taxon>
        <taxon>Campylobacter</taxon>
    </lineage>
</organism>
<feature type="domain" description="Calcineurin-like phosphoesterase" evidence="1">
    <location>
        <begin position="181"/>
        <end position="357"/>
    </location>
</feature>
<evidence type="ECO:0000313" key="2">
    <source>
        <dbReference type="EMBL" id="ASQ31132.1"/>
    </source>
</evidence>
<dbReference type="Gene3D" id="3.60.21.10">
    <property type="match status" value="1"/>
</dbReference>
<dbReference type="PANTHER" id="PTHR11668:SF496">
    <property type="entry name" value="SERINE_THREONINE-PROTEIN PHOSPHATASE"/>
    <property type="match status" value="1"/>
</dbReference>
<dbReference type="GO" id="GO:0016301">
    <property type="term" value="F:kinase activity"/>
    <property type="evidence" value="ECO:0007669"/>
    <property type="project" value="UniProtKB-KW"/>
</dbReference>
<sequence>MAQGLALRILCVLRGNYFNQQKEWLKQNNLLKYTIDLEELRFLAGGYKSLINGFKSLDYSNASEILESLFKFIELRMTKGHFIVVNAPNANNSLLKEYKDLAQKYRYELFIVDFNNLSLQECKQANLNEAQKSGIFIPEHILEAINYALNKEKISKKYKLIKPQDFQSCLYKVKDLNAYKKIHHIGDIQGCFSVLKKAINKIKNDEFYIFLGDYIDRGIENGKVIKWLLKIKEFKNVILLEGNHERHLIKWANKEQASSKEFNENTVKDFKKENITQKDAKQLYPYFKECFLYEYNGKIVFCSHGGINSLPRDLSHVSFIPSYEMINGVGTYDDSKEIADMFCANTPPYVYQIFGHRNRQKLPTQIASRAFLCEGKVDAGQFLRVVSLSKKGFECKEFKNEVYRK</sequence>
<dbReference type="Pfam" id="PF00149">
    <property type="entry name" value="Metallophos"/>
    <property type="match status" value="1"/>
</dbReference>
<dbReference type="CDD" id="cd00144">
    <property type="entry name" value="MPP_PPP_family"/>
    <property type="match status" value="1"/>
</dbReference>
<dbReference type="InterPro" id="IPR027417">
    <property type="entry name" value="P-loop_NTPase"/>
</dbReference>
<keyword evidence="2" id="KW-0418">Kinase</keyword>
<evidence type="ECO:0000259" key="1">
    <source>
        <dbReference type="Pfam" id="PF00149"/>
    </source>
</evidence>
<accession>A0A222MZX4</accession>
<dbReference type="Gene3D" id="3.40.50.300">
    <property type="entry name" value="P-loop containing nucleotide triphosphate hydrolases"/>
    <property type="match status" value="1"/>
</dbReference>
<keyword evidence="3" id="KW-1185">Reference proteome</keyword>
<dbReference type="AlphaFoldDB" id="A0A222MZX4"/>
<dbReference type="GO" id="GO:0016787">
    <property type="term" value="F:hydrolase activity"/>
    <property type="evidence" value="ECO:0007669"/>
    <property type="project" value="InterPro"/>
</dbReference>
<dbReference type="InterPro" id="IPR029052">
    <property type="entry name" value="Metallo-depent_PP-like"/>
</dbReference>
<keyword evidence="2" id="KW-0808">Transferase</keyword>
<dbReference type="InterPro" id="IPR050341">
    <property type="entry name" value="PP1_catalytic_subunit"/>
</dbReference>
<dbReference type="Proteomes" id="UP000201169">
    <property type="component" value="Chromosome"/>
</dbReference>
<evidence type="ECO:0000313" key="3">
    <source>
        <dbReference type="Proteomes" id="UP000201169"/>
    </source>
</evidence>
<dbReference type="KEGG" id="cavi:CAV_1524"/>
<gene>
    <name evidence="2" type="ORF">CAV_1524</name>
</gene>
<proteinExistence type="predicted"/>
<name>A0A222MZX4_9BACT</name>